<proteinExistence type="predicted"/>
<keyword evidence="1" id="KW-0812">Transmembrane</keyword>
<comment type="caution">
    <text evidence="2">The sequence shown here is derived from an EMBL/GenBank/DDBJ whole genome shotgun (WGS) entry which is preliminary data.</text>
</comment>
<dbReference type="AlphaFoldDB" id="A0A840RN38"/>
<organism evidence="2 3">
    <name type="scientific">Silvimonas terrae</name>
    <dbReference type="NCBI Taxonomy" id="300266"/>
    <lineage>
        <taxon>Bacteria</taxon>
        <taxon>Pseudomonadati</taxon>
        <taxon>Pseudomonadota</taxon>
        <taxon>Betaproteobacteria</taxon>
        <taxon>Neisseriales</taxon>
        <taxon>Chitinibacteraceae</taxon>
        <taxon>Silvimonas</taxon>
    </lineage>
</organism>
<accession>A0A840RN38</accession>
<gene>
    <name evidence="2" type="ORF">HNQ50_004446</name>
</gene>
<evidence type="ECO:0000256" key="1">
    <source>
        <dbReference type="SAM" id="Phobius"/>
    </source>
</evidence>
<keyword evidence="3" id="KW-1185">Reference proteome</keyword>
<feature type="transmembrane region" description="Helical" evidence="1">
    <location>
        <begin position="84"/>
        <end position="103"/>
    </location>
</feature>
<evidence type="ECO:0000313" key="3">
    <source>
        <dbReference type="Proteomes" id="UP000543030"/>
    </source>
</evidence>
<keyword evidence="1" id="KW-1133">Transmembrane helix</keyword>
<sequence length="118" mass="12975">MVAAWADGPEFDCDAYEQNLKAAVAPWPKTFCSGRFLFLHIGDVFTRGHPGTGARVCLFLEPLFRDFFIVHHCRRTQGFGTPGVFVFIAAAMLVVMLVIGLMGPKTNGLALEQISTEL</sequence>
<evidence type="ECO:0000313" key="2">
    <source>
        <dbReference type="EMBL" id="MBB5193686.1"/>
    </source>
</evidence>
<keyword evidence="1" id="KW-0472">Membrane</keyword>
<reference evidence="2 3" key="1">
    <citation type="submission" date="2020-08" db="EMBL/GenBank/DDBJ databases">
        <title>Genomic Encyclopedia of Type Strains, Phase IV (KMG-IV): sequencing the most valuable type-strain genomes for metagenomic binning, comparative biology and taxonomic classification.</title>
        <authorList>
            <person name="Goeker M."/>
        </authorList>
    </citation>
    <scope>NUCLEOTIDE SEQUENCE [LARGE SCALE GENOMIC DNA]</scope>
    <source>
        <strain evidence="2 3">DSM 18233</strain>
    </source>
</reference>
<protein>
    <submittedName>
        <fullName evidence="2">Uncharacterized protein</fullName>
    </submittedName>
</protein>
<dbReference type="EMBL" id="JACHHN010000013">
    <property type="protein sequence ID" value="MBB5193686.1"/>
    <property type="molecule type" value="Genomic_DNA"/>
</dbReference>
<dbReference type="Proteomes" id="UP000543030">
    <property type="component" value="Unassembled WGS sequence"/>
</dbReference>
<name>A0A840RN38_9NEIS</name>
<dbReference type="RefSeq" id="WP_221303311.1">
    <property type="nucleotide sequence ID" value="NZ_JACHHN010000013.1"/>
</dbReference>